<dbReference type="Proteomes" id="UP000555393">
    <property type="component" value="Unassembled WGS sequence"/>
</dbReference>
<gene>
    <name evidence="1" type="ORF">FHS77_002786</name>
</gene>
<name>A0A841M9J6_9HYPH</name>
<accession>A0A841M9J6</accession>
<dbReference type="RefSeq" id="WP_184224281.1">
    <property type="nucleotide sequence ID" value="NZ_JACIIU010000019.1"/>
</dbReference>
<keyword evidence="2" id="KW-1185">Reference proteome</keyword>
<comment type="caution">
    <text evidence="1">The sequence shown here is derived from an EMBL/GenBank/DDBJ whole genome shotgun (WGS) entry which is preliminary data.</text>
</comment>
<reference evidence="1 2" key="1">
    <citation type="submission" date="2020-08" db="EMBL/GenBank/DDBJ databases">
        <title>Genomic Encyclopedia of Type Strains, Phase IV (KMG-IV): sequencing the most valuable type-strain genomes for metagenomic binning, comparative biology and taxonomic classification.</title>
        <authorList>
            <person name="Goeker M."/>
        </authorList>
    </citation>
    <scope>NUCLEOTIDE SEQUENCE [LARGE SCALE GENOMIC DNA]</scope>
    <source>
        <strain evidence="1 2">DSM 22336</strain>
    </source>
</reference>
<evidence type="ECO:0000313" key="1">
    <source>
        <dbReference type="EMBL" id="MBB6262214.1"/>
    </source>
</evidence>
<dbReference type="AlphaFoldDB" id="A0A841M9J6"/>
<proteinExistence type="predicted"/>
<protein>
    <submittedName>
        <fullName evidence="1">DUF1009 family protein</fullName>
    </submittedName>
</protein>
<evidence type="ECO:0000313" key="2">
    <source>
        <dbReference type="Proteomes" id="UP000555393"/>
    </source>
</evidence>
<sequence>MKAERRPYREDMTLMTFYSLVMYFYRRNRMDRLDRFMTIVLKRLEQQGFDKVASDEVFNELVEKYTIQGWKPRQKFHLNKQSCDEYN</sequence>
<organism evidence="1 2">
    <name type="scientific">Paenochrobactrum gallinarii</name>
    <dbReference type="NCBI Taxonomy" id="643673"/>
    <lineage>
        <taxon>Bacteria</taxon>
        <taxon>Pseudomonadati</taxon>
        <taxon>Pseudomonadota</taxon>
        <taxon>Alphaproteobacteria</taxon>
        <taxon>Hyphomicrobiales</taxon>
        <taxon>Brucellaceae</taxon>
        <taxon>Paenochrobactrum</taxon>
    </lineage>
</organism>
<dbReference type="EMBL" id="JACIIU010000019">
    <property type="protein sequence ID" value="MBB6262214.1"/>
    <property type="molecule type" value="Genomic_DNA"/>
</dbReference>